<reference evidence="12 13" key="1">
    <citation type="submission" date="2023-07" db="EMBL/GenBank/DDBJ databases">
        <title>Sorghum-associated microbial communities from plants grown in Nebraska, USA.</title>
        <authorList>
            <person name="Schachtman D."/>
        </authorList>
    </citation>
    <scope>NUCLEOTIDE SEQUENCE [LARGE SCALE GENOMIC DNA]</scope>
    <source>
        <strain evidence="12 13">BE211</strain>
    </source>
</reference>
<evidence type="ECO:0000256" key="7">
    <source>
        <dbReference type="ARBA" id="ARBA00022692"/>
    </source>
</evidence>
<keyword evidence="5" id="KW-0488">Methylation</keyword>
<dbReference type="PANTHER" id="PTHR38779:SF2">
    <property type="entry name" value="TYPE II SECRETION SYSTEM PROTEIN I-RELATED"/>
    <property type="match status" value="1"/>
</dbReference>
<comment type="similarity">
    <text evidence="3">Belongs to the GSP I family.</text>
</comment>
<feature type="transmembrane region" description="Helical" evidence="11">
    <location>
        <begin position="12"/>
        <end position="30"/>
    </location>
</feature>
<name>A0ABU1U109_9BACL</name>
<keyword evidence="10" id="KW-0178">Competence</keyword>
<proteinExistence type="inferred from homology"/>
<evidence type="ECO:0000256" key="11">
    <source>
        <dbReference type="SAM" id="Phobius"/>
    </source>
</evidence>
<dbReference type="EMBL" id="JAVDWA010000003">
    <property type="protein sequence ID" value="MDR7073145.1"/>
    <property type="molecule type" value="Genomic_DNA"/>
</dbReference>
<evidence type="ECO:0000256" key="1">
    <source>
        <dbReference type="ARBA" id="ARBA00004241"/>
    </source>
</evidence>
<keyword evidence="6" id="KW-0997">Cell inner membrane</keyword>
<evidence type="ECO:0000256" key="5">
    <source>
        <dbReference type="ARBA" id="ARBA00022481"/>
    </source>
</evidence>
<accession>A0ABU1U109</accession>
<organism evidence="12 13">
    <name type="scientific">Fictibacillus barbaricus</name>
    <dbReference type="NCBI Taxonomy" id="182136"/>
    <lineage>
        <taxon>Bacteria</taxon>
        <taxon>Bacillati</taxon>
        <taxon>Bacillota</taxon>
        <taxon>Bacilli</taxon>
        <taxon>Bacillales</taxon>
        <taxon>Fictibacillaceae</taxon>
        <taxon>Fictibacillus</taxon>
    </lineage>
</organism>
<evidence type="ECO:0000313" key="12">
    <source>
        <dbReference type="EMBL" id="MDR7073145.1"/>
    </source>
</evidence>
<evidence type="ECO:0000256" key="3">
    <source>
        <dbReference type="ARBA" id="ARBA00008358"/>
    </source>
</evidence>
<keyword evidence="4" id="KW-1003">Cell membrane</keyword>
<dbReference type="InterPro" id="IPR012902">
    <property type="entry name" value="N_methyl_site"/>
</dbReference>
<evidence type="ECO:0000256" key="10">
    <source>
        <dbReference type="ARBA" id="ARBA00023287"/>
    </source>
</evidence>
<dbReference type="NCBIfam" id="TIGR02532">
    <property type="entry name" value="IV_pilin_GFxxxE"/>
    <property type="match status" value="1"/>
</dbReference>
<keyword evidence="13" id="KW-1185">Reference proteome</keyword>
<dbReference type="RefSeq" id="WP_310258633.1">
    <property type="nucleotide sequence ID" value="NZ_JAVDWA010000003.1"/>
</dbReference>
<sequence>MLSEKGFSLIEVLISLSILSVSVIAISYFFTQANEVSAGNNNKLVATNLARMTLARVQHDYTSFGITKAEKTYTKLNCSTTGCASLYTATINNNNYDIEIKVLPQSTEEAEIKLFPVTIKVNYKTKQGVKGTIVEGYVTDAK</sequence>
<evidence type="ECO:0000256" key="6">
    <source>
        <dbReference type="ARBA" id="ARBA00022519"/>
    </source>
</evidence>
<dbReference type="PANTHER" id="PTHR38779">
    <property type="entry name" value="TYPE II SECRETION SYSTEM PROTEIN I-RELATED"/>
    <property type="match status" value="1"/>
</dbReference>
<protein>
    <submittedName>
        <fullName evidence="12">Prepilin-type N-terminal cleavage/methylation domain-containing protein</fullName>
    </submittedName>
</protein>
<comment type="subcellular location">
    <subcellularLocation>
        <location evidence="2">Cell inner membrane</location>
        <topology evidence="2">Single-pass membrane protein</topology>
    </subcellularLocation>
    <subcellularLocation>
        <location evidence="1">Cell surface</location>
    </subcellularLocation>
</comment>
<gene>
    <name evidence="12" type="ORF">J2X07_002131</name>
</gene>
<evidence type="ECO:0000313" key="13">
    <source>
        <dbReference type="Proteomes" id="UP001258181"/>
    </source>
</evidence>
<dbReference type="InterPro" id="IPR010052">
    <property type="entry name" value="T2SS_protein-GspI"/>
</dbReference>
<dbReference type="Pfam" id="PF07963">
    <property type="entry name" value="N_methyl"/>
    <property type="match status" value="1"/>
</dbReference>
<keyword evidence="7 11" id="KW-0812">Transmembrane</keyword>
<dbReference type="Proteomes" id="UP001258181">
    <property type="component" value="Unassembled WGS sequence"/>
</dbReference>
<evidence type="ECO:0000256" key="8">
    <source>
        <dbReference type="ARBA" id="ARBA00022989"/>
    </source>
</evidence>
<evidence type="ECO:0000256" key="4">
    <source>
        <dbReference type="ARBA" id="ARBA00022475"/>
    </source>
</evidence>
<keyword evidence="8 11" id="KW-1133">Transmembrane helix</keyword>
<comment type="caution">
    <text evidence="12">The sequence shown here is derived from an EMBL/GenBank/DDBJ whole genome shotgun (WGS) entry which is preliminary data.</text>
</comment>
<evidence type="ECO:0000256" key="2">
    <source>
        <dbReference type="ARBA" id="ARBA00004377"/>
    </source>
</evidence>
<evidence type="ECO:0000256" key="9">
    <source>
        <dbReference type="ARBA" id="ARBA00023136"/>
    </source>
</evidence>
<dbReference type="PROSITE" id="PS00409">
    <property type="entry name" value="PROKAR_NTER_METHYL"/>
    <property type="match status" value="1"/>
</dbReference>
<keyword evidence="9 11" id="KW-0472">Membrane</keyword>